<reference evidence="1 2" key="1">
    <citation type="journal article" date="2019" name="Front. Microbiol.">
        <title>Thermoanaerosceptrum fracticalcis gen. nov. sp. nov., a Novel Fumarate-Fermenting Microorganism From a Deep Fractured Carbonate Aquifer of the US Great Basin.</title>
        <authorList>
            <person name="Hamilton-Brehm S.D."/>
            <person name="Stewart L.E."/>
            <person name="Zavarin M."/>
            <person name="Caldwell M."/>
            <person name="Lawson P.A."/>
            <person name="Onstott T.C."/>
            <person name="Grzymski J."/>
            <person name="Neveux I."/>
            <person name="Lollar B.S."/>
            <person name="Russell C.E."/>
            <person name="Moser D.P."/>
        </authorList>
    </citation>
    <scope>NUCLEOTIDE SEQUENCE [LARGE SCALE GENOMIC DNA]</scope>
    <source>
        <strain evidence="1 2">DRI-13</strain>
    </source>
</reference>
<dbReference type="RefSeq" id="WP_034425106.1">
    <property type="nucleotide sequence ID" value="NZ_CP045798.1"/>
</dbReference>
<keyword evidence="2" id="KW-1185">Reference proteome</keyword>
<dbReference type="PANTHER" id="PTHR34547:SF1">
    <property type="entry name" value="YACP-LIKE NYN DOMAIN PROTEIN"/>
    <property type="match status" value="1"/>
</dbReference>
<dbReference type="OrthoDB" id="9792160at2"/>
<dbReference type="KEGG" id="tfr:BR63_14715"/>
<name>A0A7G6E5S2_THEFR</name>
<dbReference type="PANTHER" id="PTHR34547">
    <property type="entry name" value="YACP-LIKE NYN DOMAIN PROTEIN"/>
    <property type="match status" value="1"/>
</dbReference>
<gene>
    <name evidence="1" type="ORF">BR63_14715</name>
</gene>
<dbReference type="CDD" id="cd10912">
    <property type="entry name" value="PIN_YacP-like"/>
    <property type="match status" value="1"/>
</dbReference>
<proteinExistence type="predicted"/>
<accession>A0A7G6E5S2</accession>
<dbReference type="AlphaFoldDB" id="A0A7G6E5S2"/>
<dbReference type="Pfam" id="PF05991">
    <property type="entry name" value="NYN_YacP"/>
    <property type="match status" value="1"/>
</dbReference>
<evidence type="ECO:0000313" key="1">
    <source>
        <dbReference type="EMBL" id="QNB47426.1"/>
    </source>
</evidence>
<evidence type="ECO:0000313" key="2">
    <source>
        <dbReference type="Proteomes" id="UP000515847"/>
    </source>
</evidence>
<sequence>MVEYLVVDGYNIINSWPELHRLKEESFEHARIKLIETLINYHGCTNIMIVVVFDAHQVKGGIERRESYHGVEVVYTREGETADMFIEKIVGSLSRNAKVFVATSDWIEQSLILQRGAFRLTSRELLQEIKNTLSQTMNQLEYTKKDITRLNHHLPENIRKTLEKWRRGQY</sequence>
<dbReference type="InterPro" id="IPR010298">
    <property type="entry name" value="YacP-like"/>
</dbReference>
<organism evidence="1 2">
    <name type="scientific">Thermanaerosceptrum fracticalcis</name>
    <dbReference type="NCBI Taxonomy" id="1712410"/>
    <lineage>
        <taxon>Bacteria</taxon>
        <taxon>Bacillati</taxon>
        <taxon>Bacillota</taxon>
        <taxon>Clostridia</taxon>
        <taxon>Eubacteriales</taxon>
        <taxon>Peptococcaceae</taxon>
        <taxon>Thermanaerosceptrum</taxon>
    </lineage>
</organism>
<protein>
    <submittedName>
        <fullName evidence="1">NYN domain-containing protein</fullName>
    </submittedName>
</protein>
<dbReference type="Proteomes" id="UP000515847">
    <property type="component" value="Chromosome"/>
</dbReference>
<dbReference type="EMBL" id="CP045798">
    <property type="protein sequence ID" value="QNB47426.1"/>
    <property type="molecule type" value="Genomic_DNA"/>
</dbReference>